<dbReference type="InterPro" id="IPR050711">
    <property type="entry name" value="ET-N_metabolism_enzyme"/>
</dbReference>
<protein>
    <submittedName>
        <fullName evidence="16">Glutamate synthase large subunit</fullName>
        <ecNumber evidence="16">1.4.1.13</ecNumber>
    </submittedName>
</protein>
<evidence type="ECO:0000256" key="4">
    <source>
        <dbReference type="ARBA" id="ARBA00022605"/>
    </source>
</evidence>
<dbReference type="Gene3D" id="3.20.20.70">
    <property type="entry name" value="Aldolase class I"/>
    <property type="match status" value="2"/>
</dbReference>
<comment type="cofactor">
    <cofactor evidence="2">
        <name>[3Fe-4S] cluster</name>
        <dbReference type="ChEBI" id="CHEBI:21137"/>
    </cofactor>
</comment>
<evidence type="ECO:0000256" key="6">
    <source>
        <dbReference type="ARBA" id="ARBA00022643"/>
    </source>
</evidence>
<dbReference type="EC" id="1.4.1.13" evidence="16"/>
<dbReference type="PANTHER" id="PTHR11938:SF133">
    <property type="entry name" value="GLUTAMATE SYNTHASE (NADH)"/>
    <property type="match status" value="1"/>
</dbReference>
<comment type="similarity">
    <text evidence="3">Belongs to the glutamate synthase family.</text>
</comment>
<dbReference type="CDD" id="cd00713">
    <property type="entry name" value="GltS"/>
    <property type="match status" value="1"/>
</dbReference>
<evidence type="ECO:0000256" key="10">
    <source>
        <dbReference type="ARBA" id="ARBA00023004"/>
    </source>
</evidence>
<evidence type="ECO:0000256" key="2">
    <source>
        <dbReference type="ARBA" id="ARBA00001927"/>
    </source>
</evidence>
<dbReference type="Pfam" id="PF01645">
    <property type="entry name" value="Glu_synthase"/>
    <property type="match status" value="1"/>
</dbReference>
<keyword evidence="8" id="KW-0315">Glutamine amidotransferase</keyword>
<evidence type="ECO:0000256" key="8">
    <source>
        <dbReference type="ARBA" id="ARBA00022962"/>
    </source>
</evidence>
<proteinExistence type="inferred from homology"/>
<accession>A0A9D1GY79</accession>
<evidence type="ECO:0000313" key="17">
    <source>
        <dbReference type="Proteomes" id="UP000886842"/>
    </source>
</evidence>
<dbReference type="GO" id="GO:0019676">
    <property type="term" value="P:ammonia assimilation cycle"/>
    <property type="evidence" value="ECO:0007669"/>
    <property type="project" value="TreeGrafter"/>
</dbReference>
<keyword evidence="10" id="KW-0408">Iron</keyword>
<dbReference type="InterPro" id="IPR013785">
    <property type="entry name" value="Aldolase_TIM"/>
</dbReference>
<name>A0A9D1GY79_9ACTN</name>
<dbReference type="Proteomes" id="UP000886842">
    <property type="component" value="Unassembled WGS sequence"/>
</dbReference>
<keyword evidence="11" id="KW-0411">Iron-sulfur</keyword>
<evidence type="ECO:0000256" key="5">
    <source>
        <dbReference type="ARBA" id="ARBA00022630"/>
    </source>
</evidence>
<evidence type="ECO:0000256" key="11">
    <source>
        <dbReference type="ARBA" id="ARBA00023014"/>
    </source>
</evidence>
<keyword evidence="12" id="KW-0314">Glutamate biosynthesis</keyword>
<dbReference type="PROSITE" id="PS51278">
    <property type="entry name" value="GATASE_TYPE_2"/>
    <property type="match status" value="1"/>
</dbReference>
<comment type="cofactor">
    <cofactor evidence="1">
        <name>FMN</name>
        <dbReference type="ChEBI" id="CHEBI:58210"/>
    </cofactor>
</comment>
<dbReference type="NCBIfam" id="NF008730">
    <property type="entry name" value="PRK11750.1"/>
    <property type="match status" value="1"/>
</dbReference>
<sequence>MTRTSGGLYQPDLEHDACGVAMVATLSGKASPDIVAKGLTALRNLEHRGATGADTAAGDGAGILIQVPDAFLRRVCGFDLPQAGSYAVGIAFLPVDEDEADTARRRIEQMAVSEGVRVLGWRPVPTDASTLSPISVSVMPRFEMLVLASAGKRLSGIALDRQVFGLRRRAKWEAGVYFPSLSSRTLVYKGMLTTAQLSELYPDLSEPDIASALAVVHSRFSTNTFPDWELAHPFRMIAHNGEINTVRGNRNWMRAREELLASELIPGDLERLFPICGPDRSDSASFDSVLELLHLGGRSLPHAVLMMMPPAWENDPTLSQELRDFYAFHSCLMEPWDGPACVIFTDGTVVGAQLDRNGLRPGRYWVTDDGLVVLASESGVLDLPAESIVEKGRLQPGKMFLADLAEHRIVDDAEIKHQLASEAPYGEWLVGGRLRLEDLPEREHVVHSHASVSRRQQVFGWTEEELRLLLAPMANTGAEPIGAMGTDTPIAVLSGRPRLLFDYFTQLFAQVTNPPLDAIREELVTSLSNTIGPEWNILDPGPASCRRVVLPFPVIDSDDLTKLVKINVDGDMPGYATHVVRGLYDVAGGAQALRSRLDELAAECSAAIRGGARTIILSDRHSTAEHAPIPSLLLTSTIHHHLVREKTRTQVGLIVEAGDVREVHHVALLIGFGAAAVNPYLAIESAEDLARRGVYVDCEPEDAARHVVKALGKGVLKVMSKIGISTVASYTGAQIFEALGLAPDFVERYFTGTATRIGGIGIDEVAEEVHLRHLTAYPADGIPLAHRTLPVGGEYQWRREGELHLFNPETVFRLQHSTRNARFDIFQEYTRLVDDQAERLMTLRGLFRLGSDREPVPLEEVEPVSAIVKRFSTGAMSYGSISAEAHETLAIAMNQLGAKSNTGEGGEDPERLHDPQRRSAIKQVASGRFGVTSEYLTWADDLQIKMAQGAKPGEGGQLPGEKVYPWIAKTRHSTPGVGLISPPPHHDIYSIEDLKQLIHDLKNANPR</sequence>
<keyword evidence="5" id="KW-0285">Flavoprotein</keyword>
<dbReference type="GO" id="GO:0006537">
    <property type="term" value="P:glutamate biosynthetic process"/>
    <property type="evidence" value="ECO:0007669"/>
    <property type="project" value="UniProtKB-KW"/>
</dbReference>
<dbReference type="EMBL" id="DVLP01000261">
    <property type="protein sequence ID" value="HIT75644.1"/>
    <property type="molecule type" value="Genomic_DNA"/>
</dbReference>
<dbReference type="InterPro" id="IPR029055">
    <property type="entry name" value="Ntn_hydrolases_N"/>
</dbReference>
<organism evidence="16 17">
    <name type="scientific">Candidatus Avipropionibacterium avicola</name>
    <dbReference type="NCBI Taxonomy" id="2840701"/>
    <lineage>
        <taxon>Bacteria</taxon>
        <taxon>Bacillati</taxon>
        <taxon>Actinomycetota</taxon>
        <taxon>Actinomycetes</taxon>
        <taxon>Propionibacteriales</taxon>
        <taxon>Propionibacteriaceae</taxon>
        <taxon>Propionibacteriaceae incertae sedis</taxon>
        <taxon>Candidatus Avipropionibacterium</taxon>
    </lineage>
</organism>
<comment type="pathway">
    <text evidence="14">Amino-acid biosynthesis.</text>
</comment>
<keyword evidence="4" id="KW-0028">Amino-acid biosynthesis</keyword>
<dbReference type="InterPro" id="IPR017932">
    <property type="entry name" value="GATase_2_dom"/>
</dbReference>
<dbReference type="SUPFAM" id="SSF51395">
    <property type="entry name" value="FMN-linked oxidoreductases"/>
    <property type="match status" value="1"/>
</dbReference>
<keyword evidence="7" id="KW-0479">Metal-binding</keyword>
<dbReference type="CDD" id="cd02808">
    <property type="entry name" value="GltS_FMN"/>
    <property type="match status" value="1"/>
</dbReference>
<comment type="caution">
    <text evidence="16">The sequence shown here is derived from an EMBL/GenBank/DDBJ whole genome shotgun (WGS) entry which is preliminary data.</text>
</comment>
<evidence type="ECO:0000313" key="16">
    <source>
        <dbReference type="EMBL" id="HIT75644.1"/>
    </source>
</evidence>
<evidence type="ECO:0000256" key="3">
    <source>
        <dbReference type="ARBA" id="ARBA00009716"/>
    </source>
</evidence>
<dbReference type="SUPFAM" id="SSF56235">
    <property type="entry name" value="N-terminal nucleophile aminohydrolases (Ntn hydrolases)"/>
    <property type="match status" value="1"/>
</dbReference>
<dbReference type="GO" id="GO:0051538">
    <property type="term" value="F:3 iron, 4 sulfur cluster binding"/>
    <property type="evidence" value="ECO:0007669"/>
    <property type="project" value="UniProtKB-KW"/>
</dbReference>
<dbReference type="Pfam" id="PF00310">
    <property type="entry name" value="GATase_2"/>
    <property type="match status" value="1"/>
</dbReference>
<gene>
    <name evidence="16" type="primary">gltB</name>
    <name evidence="16" type="ORF">IAA98_08675</name>
</gene>
<feature type="domain" description="Glutamine amidotransferase type-2" evidence="15">
    <location>
        <begin position="18"/>
        <end position="405"/>
    </location>
</feature>
<dbReference type="FunFam" id="3.20.20.70:FF:000031">
    <property type="entry name" value="Glutamate synthase 1 [NADH]"/>
    <property type="match status" value="1"/>
</dbReference>
<evidence type="ECO:0000256" key="1">
    <source>
        <dbReference type="ARBA" id="ARBA00001917"/>
    </source>
</evidence>
<evidence type="ECO:0000256" key="14">
    <source>
        <dbReference type="ARBA" id="ARBA00029440"/>
    </source>
</evidence>
<dbReference type="InterPro" id="IPR002932">
    <property type="entry name" value="Glu_synthdom"/>
</dbReference>
<dbReference type="InterPro" id="IPR006982">
    <property type="entry name" value="Glu_synth_centr_N"/>
</dbReference>
<evidence type="ECO:0000259" key="15">
    <source>
        <dbReference type="PROSITE" id="PS51278"/>
    </source>
</evidence>
<keyword evidence="13" id="KW-0003">3Fe-4S</keyword>
<dbReference type="GO" id="GO:0004355">
    <property type="term" value="F:glutamate synthase (NADPH) activity"/>
    <property type="evidence" value="ECO:0007669"/>
    <property type="project" value="UniProtKB-EC"/>
</dbReference>
<dbReference type="PANTHER" id="PTHR11938">
    <property type="entry name" value="FAD NADPH DEHYDROGENASE/OXIDOREDUCTASE"/>
    <property type="match status" value="1"/>
</dbReference>
<evidence type="ECO:0000256" key="7">
    <source>
        <dbReference type="ARBA" id="ARBA00022723"/>
    </source>
</evidence>
<keyword evidence="9 16" id="KW-0560">Oxidoreductase</keyword>
<feature type="non-terminal residue" evidence="16">
    <location>
        <position position="1007"/>
    </location>
</feature>
<evidence type="ECO:0000256" key="13">
    <source>
        <dbReference type="ARBA" id="ARBA00023291"/>
    </source>
</evidence>
<keyword evidence="6" id="KW-0288">FMN</keyword>
<reference evidence="16" key="1">
    <citation type="submission" date="2020-10" db="EMBL/GenBank/DDBJ databases">
        <authorList>
            <person name="Gilroy R."/>
        </authorList>
    </citation>
    <scope>NUCLEOTIDE SEQUENCE</scope>
    <source>
        <strain evidence="16">ChiGjej1B1-24693</strain>
    </source>
</reference>
<dbReference type="Gene3D" id="3.60.20.10">
    <property type="entry name" value="Glutamine Phosphoribosylpyrophosphate, subunit 1, domain 1"/>
    <property type="match status" value="1"/>
</dbReference>
<dbReference type="Pfam" id="PF04898">
    <property type="entry name" value="Glu_syn_central"/>
    <property type="match status" value="1"/>
</dbReference>
<evidence type="ECO:0000256" key="9">
    <source>
        <dbReference type="ARBA" id="ARBA00023002"/>
    </source>
</evidence>
<reference evidence="16" key="2">
    <citation type="journal article" date="2021" name="PeerJ">
        <title>Extensive microbial diversity within the chicken gut microbiome revealed by metagenomics and culture.</title>
        <authorList>
            <person name="Gilroy R."/>
            <person name="Ravi A."/>
            <person name="Getino M."/>
            <person name="Pursley I."/>
            <person name="Horton D.L."/>
            <person name="Alikhan N.F."/>
            <person name="Baker D."/>
            <person name="Gharbi K."/>
            <person name="Hall N."/>
            <person name="Watson M."/>
            <person name="Adriaenssens E.M."/>
            <person name="Foster-Nyarko E."/>
            <person name="Jarju S."/>
            <person name="Secka A."/>
            <person name="Antonio M."/>
            <person name="Oren A."/>
            <person name="Chaudhuri R.R."/>
            <person name="La Ragione R."/>
            <person name="Hildebrand F."/>
            <person name="Pallen M.J."/>
        </authorList>
    </citation>
    <scope>NUCLEOTIDE SEQUENCE</scope>
    <source>
        <strain evidence="16">ChiGjej1B1-24693</strain>
    </source>
</reference>
<evidence type="ECO:0000256" key="12">
    <source>
        <dbReference type="ARBA" id="ARBA00023164"/>
    </source>
</evidence>
<dbReference type="AlphaFoldDB" id="A0A9D1GY79"/>
<dbReference type="FunFam" id="3.60.20.10:FF:000001">
    <property type="entry name" value="Glutamate synthase, large subunit"/>
    <property type="match status" value="1"/>
</dbReference>
<dbReference type="GO" id="GO:0046872">
    <property type="term" value="F:metal ion binding"/>
    <property type="evidence" value="ECO:0007669"/>
    <property type="project" value="UniProtKB-KW"/>
</dbReference>